<evidence type="ECO:0000256" key="2">
    <source>
        <dbReference type="SAM" id="MobiDB-lite"/>
    </source>
</evidence>
<feature type="region of interest" description="Disordered" evidence="2">
    <location>
        <begin position="77"/>
        <end position="106"/>
    </location>
</feature>
<dbReference type="GO" id="GO:0005634">
    <property type="term" value="C:nucleus"/>
    <property type="evidence" value="ECO:0007669"/>
    <property type="project" value="TreeGrafter"/>
</dbReference>
<evidence type="ECO:0000313" key="5">
    <source>
        <dbReference type="Proteomes" id="UP001367676"/>
    </source>
</evidence>
<evidence type="ECO:0000259" key="3">
    <source>
        <dbReference type="Pfam" id="PF06747"/>
    </source>
</evidence>
<feature type="compositionally biased region" description="Low complexity" evidence="2">
    <location>
        <begin position="88"/>
        <end position="104"/>
    </location>
</feature>
<comment type="caution">
    <text evidence="4">The sequence shown here is derived from an EMBL/GenBank/DDBJ whole genome shotgun (WGS) entry which is preliminary data.</text>
</comment>
<sequence length="151" mass="15599">MPRRGRSPSPSSRMSPRSVSPRPAPRQTQPAPVRAQPPAPVSAAPQQPSMFGQMAATAGGVAVGSAIGHTVGHAVTGMFSGGGSEPEAVAPAAQAAGGPAPVGAYQEQQTSGPCAWEIKQFLQCAQQQDDLSLCSGFNEAIRQCKEMNREY</sequence>
<evidence type="ECO:0000313" key="4">
    <source>
        <dbReference type="EMBL" id="KAK7592966.1"/>
    </source>
</evidence>
<feature type="domain" description="CHCH" evidence="3">
    <location>
        <begin position="114"/>
        <end position="146"/>
    </location>
</feature>
<name>A0AAN9TM66_9HEMI</name>
<gene>
    <name evidence="4" type="ORF">V9T40_007718</name>
</gene>
<evidence type="ECO:0000256" key="1">
    <source>
        <dbReference type="ARBA" id="ARBA00023157"/>
    </source>
</evidence>
<dbReference type="PANTHER" id="PTHR13523:SF2">
    <property type="entry name" value="COILED-COIL-HELIX-COILED-COIL-HELIX DOMAIN CONTAINING 2, ISOFORM A-RELATED"/>
    <property type="match status" value="1"/>
</dbReference>
<dbReference type="PANTHER" id="PTHR13523">
    <property type="entry name" value="COILED-COIL-HELIX-COILED-COIL-HELIX DOMAIN CONTAINING 2/NUR77"/>
    <property type="match status" value="1"/>
</dbReference>
<dbReference type="EMBL" id="JBBCAQ010000020">
    <property type="protein sequence ID" value="KAK7592966.1"/>
    <property type="molecule type" value="Genomic_DNA"/>
</dbReference>
<dbReference type="InterPro" id="IPR055304">
    <property type="entry name" value="CHCHD2/10-like"/>
</dbReference>
<feature type="compositionally biased region" description="Low complexity" evidence="2">
    <location>
        <begin position="7"/>
        <end position="34"/>
    </location>
</feature>
<dbReference type="Proteomes" id="UP001367676">
    <property type="component" value="Unassembled WGS sequence"/>
</dbReference>
<protein>
    <recommendedName>
        <fullName evidence="3">CHCH domain-containing protein</fullName>
    </recommendedName>
</protein>
<dbReference type="InterPro" id="IPR010625">
    <property type="entry name" value="CHCH"/>
</dbReference>
<dbReference type="Pfam" id="PF06747">
    <property type="entry name" value="CHCH"/>
    <property type="match status" value="1"/>
</dbReference>
<reference evidence="4 5" key="1">
    <citation type="submission" date="2024-03" db="EMBL/GenBank/DDBJ databases">
        <title>Adaptation during the transition from Ophiocordyceps entomopathogen to insect associate is accompanied by gene loss and intensified selection.</title>
        <authorList>
            <person name="Ward C.M."/>
            <person name="Onetto C.A."/>
            <person name="Borneman A.R."/>
        </authorList>
    </citation>
    <scope>NUCLEOTIDE SEQUENCE [LARGE SCALE GENOMIC DNA]</scope>
    <source>
        <strain evidence="4">AWRI1</strain>
        <tissue evidence="4">Single Adult Female</tissue>
    </source>
</reference>
<keyword evidence="5" id="KW-1185">Reference proteome</keyword>
<keyword evidence="1" id="KW-1015">Disulfide bond</keyword>
<accession>A0AAN9TM66</accession>
<dbReference type="AlphaFoldDB" id="A0AAN9TM66"/>
<proteinExistence type="predicted"/>
<organism evidence="4 5">
    <name type="scientific">Parthenolecanium corni</name>
    <dbReference type="NCBI Taxonomy" id="536013"/>
    <lineage>
        <taxon>Eukaryota</taxon>
        <taxon>Metazoa</taxon>
        <taxon>Ecdysozoa</taxon>
        <taxon>Arthropoda</taxon>
        <taxon>Hexapoda</taxon>
        <taxon>Insecta</taxon>
        <taxon>Pterygota</taxon>
        <taxon>Neoptera</taxon>
        <taxon>Paraneoptera</taxon>
        <taxon>Hemiptera</taxon>
        <taxon>Sternorrhyncha</taxon>
        <taxon>Coccoidea</taxon>
        <taxon>Coccidae</taxon>
        <taxon>Parthenolecanium</taxon>
    </lineage>
</organism>
<feature type="region of interest" description="Disordered" evidence="2">
    <location>
        <begin position="1"/>
        <end position="48"/>
    </location>
</feature>
<dbReference type="GO" id="GO:0005739">
    <property type="term" value="C:mitochondrion"/>
    <property type="evidence" value="ECO:0007669"/>
    <property type="project" value="TreeGrafter"/>
</dbReference>
<dbReference type="GO" id="GO:0007005">
    <property type="term" value="P:mitochondrion organization"/>
    <property type="evidence" value="ECO:0007669"/>
    <property type="project" value="InterPro"/>
</dbReference>